<protein>
    <submittedName>
        <fullName evidence="1">Uncharacterized protein</fullName>
    </submittedName>
</protein>
<proteinExistence type="predicted"/>
<evidence type="ECO:0000313" key="1">
    <source>
        <dbReference type="EMBL" id="GAJ02666.1"/>
    </source>
</evidence>
<reference evidence="1" key="1">
    <citation type="journal article" date="2014" name="Front. Microbiol.">
        <title>High frequency of phylogenetically diverse reductive dehalogenase-homologous genes in deep subseafloor sedimentary metagenomes.</title>
        <authorList>
            <person name="Kawai M."/>
            <person name="Futagami T."/>
            <person name="Toyoda A."/>
            <person name="Takaki Y."/>
            <person name="Nishi S."/>
            <person name="Hori S."/>
            <person name="Arai W."/>
            <person name="Tsubouchi T."/>
            <person name="Morono Y."/>
            <person name="Uchiyama I."/>
            <person name="Ito T."/>
            <person name="Fujiyama A."/>
            <person name="Inagaki F."/>
            <person name="Takami H."/>
        </authorList>
    </citation>
    <scope>NUCLEOTIDE SEQUENCE</scope>
    <source>
        <strain evidence="1">Expedition CK06-06</strain>
    </source>
</reference>
<gene>
    <name evidence="1" type="ORF">S12H4_28496</name>
</gene>
<feature type="non-terminal residue" evidence="1">
    <location>
        <position position="93"/>
    </location>
</feature>
<dbReference type="EMBL" id="BARW01016350">
    <property type="protein sequence ID" value="GAJ02666.1"/>
    <property type="molecule type" value="Genomic_DNA"/>
</dbReference>
<accession>X1US03</accession>
<name>X1US03_9ZZZZ</name>
<sequence length="93" mass="10660">MDEKKDILKKLKILNENLPELKKIFENQEGASRLHALLGQHSVPASEIGKVLVGNEKAVNNTAFYAVQNYLNKLAKDKLYEKDKDIEELFYNV</sequence>
<comment type="caution">
    <text evidence="1">The sequence shown here is derived from an EMBL/GenBank/DDBJ whole genome shotgun (WGS) entry which is preliminary data.</text>
</comment>
<organism evidence="1">
    <name type="scientific">marine sediment metagenome</name>
    <dbReference type="NCBI Taxonomy" id="412755"/>
    <lineage>
        <taxon>unclassified sequences</taxon>
        <taxon>metagenomes</taxon>
        <taxon>ecological metagenomes</taxon>
    </lineage>
</organism>
<dbReference type="AlphaFoldDB" id="X1US03"/>